<dbReference type="RefSeq" id="WP_082679146.1">
    <property type="nucleotide sequence ID" value="NZ_QVRA01000007.1"/>
</dbReference>
<evidence type="ECO:0000313" key="3">
    <source>
        <dbReference type="Proteomes" id="UP000283469"/>
    </source>
</evidence>
<evidence type="ECO:0000259" key="1">
    <source>
        <dbReference type="Pfam" id="PF07238"/>
    </source>
</evidence>
<feature type="domain" description="PilZ" evidence="1">
    <location>
        <begin position="7"/>
        <end position="90"/>
    </location>
</feature>
<comment type="caution">
    <text evidence="2">The sequence shown here is derived from an EMBL/GenBank/DDBJ whole genome shotgun (WGS) entry which is preliminary data.</text>
</comment>
<dbReference type="SUPFAM" id="SSF141371">
    <property type="entry name" value="PilZ domain-like"/>
    <property type="match status" value="1"/>
</dbReference>
<dbReference type="Proteomes" id="UP000283469">
    <property type="component" value="Unassembled WGS sequence"/>
</dbReference>
<evidence type="ECO:0000313" key="2">
    <source>
        <dbReference type="EMBL" id="RJG55113.1"/>
    </source>
</evidence>
<dbReference type="AlphaFoldDB" id="A0A418YT68"/>
<dbReference type="GO" id="GO:0035438">
    <property type="term" value="F:cyclic-di-GMP binding"/>
    <property type="evidence" value="ECO:0007669"/>
    <property type="project" value="InterPro"/>
</dbReference>
<name>A0A418YT68_9SPHN</name>
<dbReference type="Pfam" id="PF07238">
    <property type="entry name" value="PilZ"/>
    <property type="match status" value="1"/>
</dbReference>
<dbReference type="InterPro" id="IPR009875">
    <property type="entry name" value="PilZ_domain"/>
</dbReference>
<proteinExistence type="predicted"/>
<accession>A0A418YT68</accession>
<dbReference type="OrthoDB" id="7472067at2"/>
<keyword evidence="3" id="KW-1185">Reference proteome</keyword>
<dbReference type="EMBL" id="QVRA01000007">
    <property type="protein sequence ID" value="RJG55113.1"/>
    <property type="molecule type" value="Genomic_DNA"/>
</dbReference>
<reference evidence="2 3" key="1">
    <citation type="submission" date="2018-08" db="EMBL/GenBank/DDBJ databases">
        <title>Sphingobium sp. EO9.</title>
        <authorList>
            <person name="Park Y."/>
            <person name="Kim K.H."/>
            <person name="Jeon C.O."/>
        </authorList>
    </citation>
    <scope>NUCLEOTIDE SEQUENCE [LARGE SCALE GENOMIC DNA]</scope>
    <source>
        <strain evidence="2 3">EO9</strain>
    </source>
</reference>
<sequence length="107" mass="11495">MPSRINRRVASRESVFLRGRATGFTAAEPSVHRVRNISAGGACIDGAGHLKVGQTLLLDIGRLEEIAATTVWVRDELAGLRFAKDIDPLDAKTRGQASPPRGKFSQG</sequence>
<organism evidence="2 3">
    <name type="scientific">Sphingobium terrigena</name>
    <dbReference type="NCBI Taxonomy" id="2304063"/>
    <lineage>
        <taxon>Bacteria</taxon>
        <taxon>Pseudomonadati</taxon>
        <taxon>Pseudomonadota</taxon>
        <taxon>Alphaproteobacteria</taxon>
        <taxon>Sphingomonadales</taxon>
        <taxon>Sphingomonadaceae</taxon>
        <taxon>Sphingobium</taxon>
    </lineage>
</organism>
<gene>
    <name evidence="2" type="ORF">D0Z70_09845</name>
</gene>
<protein>
    <submittedName>
        <fullName evidence="2">PilZ domain-containing protein</fullName>
    </submittedName>
</protein>